<dbReference type="GO" id="GO:0044550">
    <property type="term" value="P:secondary metabolite biosynthetic process"/>
    <property type="evidence" value="ECO:0007669"/>
    <property type="project" value="TreeGrafter"/>
</dbReference>
<dbReference type="InterPro" id="IPR050091">
    <property type="entry name" value="PKS_NRPS_Biosynth_Enz"/>
</dbReference>
<evidence type="ECO:0000313" key="5">
    <source>
        <dbReference type="Proteomes" id="UP000758603"/>
    </source>
</evidence>
<feature type="non-terminal residue" evidence="4">
    <location>
        <position position="1"/>
    </location>
</feature>
<dbReference type="PANTHER" id="PTHR43775">
    <property type="entry name" value="FATTY ACID SYNTHASE"/>
    <property type="match status" value="1"/>
</dbReference>
<evidence type="ECO:0000256" key="2">
    <source>
        <dbReference type="ARBA" id="ARBA00022553"/>
    </source>
</evidence>
<evidence type="ECO:0000256" key="1">
    <source>
        <dbReference type="ARBA" id="ARBA00022450"/>
    </source>
</evidence>
<dbReference type="RefSeq" id="XP_045958124.1">
    <property type="nucleotide sequence ID" value="XM_046097881.1"/>
</dbReference>
<dbReference type="SUPFAM" id="SSF53901">
    <property type="entry name" value="Thiolase-like"/>
    <property type="match status" value="1"/>
</dbReference>
<dbReference type="InterPro" id="IPR016039">
    <property type="entry name" value="Thiolase-like"/>
</dbReference>
<dbReference type="OrthoDB" id="329835at2759"/>
<dbReference type="PANTHER" id="PTHR43775:SF20">
    <property type="entry name" value="HYBRID PKS-NRPS SYNTHETASE APDA"/>
    <property type="match status" value="1"/>
</dbReference>
<proteinExistence type="predicted"/>
<dbReference type="Gene3D" id="3.40.47.10">
    <property type="match status" value="1"/>
</dbReference>
<accession>A0A9P8ZXC7</accession>
<keyword evidence="1" id="KW-0596">Phosphopantetheine</keyword>
<protein>
    <submittedName>
        <fullName evidence="4">Uncharacterized protein</fullName>
    </submittedName>
</protein>
<keyword evidence="5" id="KW-1185">Reference proteome</keyword>
<dbReference type="GO" id="GO:0004312">
    <property type="term" value="F:fatty acid synthase activity"/>
    <property type="evidence" value="ECO:0007669"/>
    <property type="project" value="TreeGrafter"/>
</dbReference>
<keyword evidence="2" id="KW-0597">Phosphoprotein</keyword>
<reference evidence="4" key="1">
    <citation type="journal article" date="2021" name="Nat. Commun.">
        <title>Genetic determinants of endophytism in the Arabidopsis root mycobiome.</title>
        <authorList>
            <person name="Mesny F."/>
            <person name="Miyauchi S."/>
            <person name="Thiergart T."/>
            <person name="Pickel B."/>
            <person name="Atanasova L."/>
            <person name="Karlsson M."/>
            <person name="Huettel B."/>
            <person name="Barry K.W."/>
            <person name="Haridas S."/>
            <person name="Chen C."/>
            <person name="Bauer D."/>
            <person name="Andreopoulos W."/>
            <person name="Pangilinan J."/>
            <person name="LaButti K."/>
            <person name="Riley R."/>
            <person name="Lipzen A."/>
            <person name="Clum A."/>
            <person name="Drula E."/>
            <person name="Henrissat B."/>
            <person name="Kohler A."/>
            <person name="Grigoriev I.V."/>
            <person name="Martin F.M."/>
            <person name="Hacquard S."/>
        </authorList>
    </citation>
    <scope>NUCLEOTIDE SEQUENCE</scope>
    <source>
        <strain evidence="4">MPI-SDFR-AT-0073</strain>
    </source>
</reference>
<dbReference type="GO" id="GO:0006633">
    <property type="term" value="P:fatty acid biosynthetic process"/>
    <property type="evidence" value="ECO:0007669"/>
    <property type="project" value="TreeGrafter"/>
</dbReference>
<keyword evidence="3" id="KW-0808">Transferase</keyword>
<organism evidence="4 5">
    <name type="scientific">Truncatella angustata</name>
    <dbReference type="NCBI Taxonomy" id="152316"/>
    <lineage>
        <taxon>Eukaryota</taxon>
        <taxon>Fungi</taxon>
        <taxon>Dikarya</taxon>
        <taxon>Ascomycota</taxon>
        <taxon>Pezizomycotina</taxon>
        <taxon>Sordariomycetes</taxon>
        <taxon>Xylariomycetidae</taxon>
        <taxon>Amphisphaeriales</taxon>
        <taxon>Sporocadaceae</taxon>
        <taxon>Truncatella</taxon>
    </lineage>
</organism>
<dbReference type="Proteomes" id="UP000758603">
    <property type="component" value="Unassembled WGS sequence"/>
</dbReference>
<dbReference type="GeneID" id="70126773"/>
<comment type="caution">
    <text evidence="4">The sequence shown here is derived from an EMBL/GenBank/DDBJ whole genome shotgun (WGS) entry which is preliminary data.</text>
</comment>
<evidence type="ECO:0000313" key="4">
    <source>
        <dbReference type="EMBL" id="KAH6653854.1"/>
    </source>
</evidence>
<name>A0A9P8ZXC7_9PEZI</name>
<dbReference type="AlphaFoldDB" id="A0A9P8ZXC7"/>
<evidence type="ECO:0000256" key="3">
    <source>
        <dbReference type="ARBA" id="ARBA00022679"/>
    </source>
</evidence>
<dbReference type="EMBL" id="JAGPXC010000004">
    <property type="protein sequence ID" value="KAH6653854.1"/>
    <property type="molecule type" value="Genomic_DNA"/>
</dbReference>
<gene>
    <name evidence="4" type="ORF">BKA67DRAFT_517206</name>
</gene>
<sequence>GEGCAAIVLKPLSQALIDNDGIECVTGIQETGGNSNGRTSGITTPSAAAHNDAMQRMQPRKVFIILHLWLLLVDTRPVHRFNMRLLTACVGVLLEP</sequence>